<feature type="region of interest" description="Disordered" evidence="1">
    <location>
        <begin position="286"/>
        <end position="434"/>
    </location>
</feature>
<feature type="compositionally biased region" description="Basic and acidic residues" evidence="1">
    <location>
        <begin position="360"/>
        <end position="386"/>
    </location>
</feature>
<evidence type="ECO:0000256" key="1">
    <source>
        <dbReference type="SAM" id="MobiDB-lite"/>
    </source>
</evidence>
<keyword evidence="3" id="KW-1185">Reference proteome</keyword>
<gene>
    <name evidence="2" type="ORF">CTEN210_07735</name>
</gene>
<sequence>MAGKKSKTEKPPAIDKLLKPAIGVVLALVAYNFMKGINTDIPRIDVTDELALREVFFGEGEGKNHVVLCHTLPAEGSGKKPLPISSVFQDSMDELQANNNMIAQFSLMDCAHTLPSGKTIQEKFKLNLKKRPTIFVSGKVGPPKQVPEKHLKTGKMLTKLLKGMLEPHAAKIESTKDLKSKCLNKNICALLLKGGTPPQALKDAFKNMLSTYEDVSFASVDIQTMILPGLEEYLPEYEAGHHRFVVFKKISGGLEAKDGRLITSIAPLNESISFNNMSNLINDVRSGSVTPKKLSGTPQVKTRSKKLEAQLKAKRERSQKKKDAPKEKASSGSTENDGSKEGRKAEREKRRAEHRAKNPNYKEKTPEEKAEMERQRRQRMEEEAKKWNIGAEDAPEEGEPIDDGYAAFEDVEEDEYIEDMDEDEDDDEDVLDLD</sequence>
<evidence type="ECO:0000313" key="3">
    <source>
        <dbReference type="Proteomes" id="UP001054902"/>
    </source>
</evidence>
<feature type="compositionally biased region" description="Basic and acidic residues" evidence="1">
    <location>
        <begin position="337"/>
        <end position="351"/>
    </location>
</feature>
<reference evidence="2 3" key="1">
    <citation type="journal article" date="2021" name="Sci. Rep.">
        <title>The genome of the diatom Chaetoceros tenuissimus carries an ancient integrated fragment of an extant virus.</title>
        <authorList>
            <person name="Hongo Y."/>
            <person name="Kimura K."/>
            <person name="Takaki Y."/>
            <person name="Yoshida Y."/>
            <person name="Baba S."/>
            <person name="Kobayashi G."/>
            <person name="Nagasaki K."/>
            <person name="Hano T."/>
            <person name="Tomaru Y."/>
        </authorList>
    </citation>
    <scope>NUCLEOTIDE SEQUENCE [LARGE SCALE GENOMIC DNA]</scope>
    <source>
        <strain evidence="2 3">NIES-3715</strain>
    </source>
</reference>
<organism evidence="2 3">
    <name type="scientific">Chaetoceros tenuissimus</name>
    <dbReference type="NCBI Taxonomy" id="426638"/>
    <lineage>
        <taxon>Eukaryota</taxon>
        <taxon>Sar</taxon>
        <taxon>Stramenopiles</taxon>
        <taxon>Ochrophyta</taxon>
        <taxon>Bacillariophyta</taxon>
        <taxon>Coscinodiscophyceae</taxon>
        <taxon>Chaetocerotophycidae</taxon>
        <taxon>Chaetocerotales</taxon>
        <taxon>Chaetocerotaceae</taxon>
        <taxon>Chaetoceros</taxon>
    </lineage>
</organism>
<proteinExistence type="predicted"/>
<protein>
    <submittedName>
        <fullName evidence="2">Uncharacterized protein</fullName>
    </submittedName>
</protein>
<dbReference type="EMBL" id="BLLK01000045">
    <property type="protein sequence ID" value="GFH51259.1"/>
    <property type="molecule type" value="Genomic_DNA"/>
</dbReference>
<dbReference type="Proteomes" id="UP001054902">
    <property type="component" value="Unassembled WGS sequence"/>
</dbReference>
<feature type="compositionally biased region" description="Acidic residues" evidence="1">
    <location>
        <begin position="393"/>
        <end position="402"/>
    </location>
</feature>
<dbReference type="AlphaFoldDB" id="A0AAD3H621"/>
<evidence type="ECO:0000313" key="2">
    <source>
        <dbReference type="EMBL" id="GFH51259.1"/>
    </source>
</evidence>
<feature type="compositionally biased region" description="Acidic residues" evidence="1">
    <location>
        <begin position="409"/>
        <end position="434"/>
    </location>
</feature>
<accession>A0AAD3H621</accession>
<name>A0AAD3H621_9STRA</name>
<comment type="caution">
    <text evidence="2">The sequence shown here is derived from an EMBL/GenBank/DDBJ whole genome shotgun (WGS) entry which is preliminary data.</text>
</comment>